<organism evidence="1 3">
    <name type="scientific">Saguinus oedipus</name>
    <name type="common">Cotton-top tamarin</name>
    <name type="synonym">Oedipomidas oedipus</name>
    <dbReference type="NCBI Taxonomy" id="9490"/>
    <lineage>
        <taxon>Eukaryota</taxon>
        <taxon>Metazoa</taxon>
        <taxon>Chordata</taxon>
        <taxon>Craniata</taxon>
        <taxon>Vertebrata</taxon>
        <taxon>Euteleostomi</taxon>
        <taxon>Mammalia</taxon>
        <taxon>Eutheria</taxon>
        <taxon>Euarchontoglires</taxon>
        <taxon>Primates</taxon>
        <taxon>Haplorrhini</taxon>
        <taxon>Platyrrhini</taxon>
        <taxon>Cebidae</taxon>
        <taxon>Callitrichinae</taxon>
        <taxon>Saguinus</taxon>
    </lineage>
</organism>
<dbReference type="EMBL" id="JASSZA010000238">
    <property type="protein sequence ID" value="KAK2081472.1"/>
    <property type="molecule type" value="Genomic_DNA"/>
</dbReference>
<protein>
    <submittedName>
        <fullName evidence="1">Uncharacterized protein</fullName>
    </submittedName>
</protein>
<name>A0ABQ9TB54_SAGOE</name>
<dbReference type="EMBL" id="JASSZA010000043">
    <property type="protein sequence ID" value="KAK2082199.1"/>
    <property type="molecule type" value="Genomic_DNA"/>
</dbReference>
<sequence>MQKLKKSGSLLQLTFRDNADLCKCFLYQLSQKTGQWFPPLLQLRVQAWDSTPEIQMSYNAPLIHSQKRTVRRSSTQKVFSSMGGQQLPETQLLLPIAHVTCERLSQGVSKIISIARSCVFRLVPVF</sequence>
<keyword evidence="3" id="KW-1185">Reference proteome</keyword>
<evidence type="ECO:0000313" key="2">
    <source>
        <dbReference type="EMBL" id="KAK2082199.1"/>
    </source>
</evidence>
<dbReference type="Proteomes" id="UP001266305">
    <property type="component" value="Unassembled WGS sequence"/>
</dbReference>
<evidence type="ECO:0000313" key="1">
    <source>
        <dbReference type="EMBL" id="KAK2081472.1"/>
    </source>
</evidence>
<comment type="caution">
    <text evidence="1">The sequence shown here is derived from an EMBL/GenBank/DDBJ whole genome shotgun (WGS) entry which is preliminary data.</text>
</comment>
<proteinExistence type="predicted"/>
<gene>
    <name evidence="2" type="ORF">P7K49_039424</name>
    <name evidence="1" type="ORF">P7K49_040567</name>
</gene>
<reference evidence="1 3" key="1">
    <citation type="submission" date="2023-05" db="EMBL/GenBank/DDBJ databases">
        <title>B98-5 Cell Line De Novo Hybrid Assembly: An Optical Mapping Approach.</title>
        <authorList>
            <person name="Kananen K."/>
            <person name="Auerbach J.A."/>
            <person name="Kautto E."/>
            <person name="Blachly J.S."/>
        </authorList>
    </citation>
    <scope>NUCLEOTIDE SEQUENCE [LARGE SCALE GENOMIC DNA]</scope>
    <source>
        <strain evidence="1">B95-8</strain>
        <tissue evidence="1">Cell line</tissue>
    </source>
</reference>
<accession>A0ABQ9TB54</accession>
<evidence type="ECO:0000313" key="3">
    <source>
        <dbReference type="Proteomes" id="UP001266305"/>
    </source>
</evidence>